<sequence length="171" mass="18901">MFTDQFFTDQLLRILLLGPLSLLWITLVVRMIGLRSFSKMTAIDFITTIATGSLLASAAGADTWPVFFQTSGAVFALLGAQALIAQLRLGSSKVVAFLENEPLVLVRDGMWKEDNLRKSRVKKEDVYAKLREANVLSFSEVRAVVLETTGDISVLHGEALDEELLEPVRES</sequence>
<reference evidence="10" key="1">
    <citation type="journal article" date="2019" name="Int. J. Syst. Evol. Microbiol.">
        <title>The Global Catalogue of Microorganisms (GCM) 10K type strain sequencing project: providing services to taxonomists for standard genome sequencing and annotation.</title>
        <authorList>
            <consortium name="The Broad Institute Genomics Platform"/>
            <consortium name="The Broad Institute Genome Sequencing Center for Infectious Disease"/>
            <person name="Wu L."/>
            <person name="Ma J."/>
        </authorList>
    </citation>
    <scope>NUCLEOTIDE SEQUENCE [LARGE SCALE GENOMIC DNA]</scope>
    <source>
        <strain evidence="10">CGMCC 4.7106</strain>
    </source>
</reference>
<evidence type="ECO:0000256" key="2">
    <source>
        <dbReference type="ARBA" id="ARBA00006448"/>
    </source>
</evidence>
<dbReference type="PANTHER" id="PTHR34582:SF6">
    <property type="entry name" value="UPF0702 TRANSMEMBRANE PROTEIN YCAP"/>
    <property type="match status" value="1"/>
</dbReference>
<evidence type="ECO:0000256" key="7">
    <source>
        <dbReference type="SAM" id="Phobius"/>
    </source>
</evidence>
<keyword evidence="6 7" id="KW-0472">Membrane</keyword>
<dbReference type="Proteomes" id="UP001597375">
    <property type="component" value="Unassembled WGS sequence"/>
</dbReference>
<protein>
    <submittedName>
        <fullName evidence="9">DUF421 domain-containing protein</fullName>
    </submittedName>
</protein>
<keyword evidence="10" id="KW-1185">Reference proteome</keyword>
<dbReference type="EMBL" id="JBHUIT010000003">
    <property type="protein sequence ID" value="MFD2256127.1"/>
    <property type="molecule type" value="Genomic_DNA"/>
</dbReference>
<dbReference type="InterPro" id="IPR023090">
    <property type="entry name" value="UPF0702_alpha/beta_dom_sf"/>
</dbReference>
<feature type="transmembrane region" description="Helical" evidence="7">
    <location>
        <begin position="12"/>
        <end position="29"/>
    </location>
</feature>
<keyword evidence="3" id="KW-1003">Cell membrane</keyword>
<keyword evidence="5 7" id="KW-1133">Transmembrane helix</keyword>
<evidence type="ECO:0000256" key="5">
    <source>
        <dbReference type="ARBA" id="ARBA00022989"/>
    </source>
</evidence>
<comment type="similarity">
    <text evidence="2">Belongs to the UPF0702 family.</text>
</comment>
<keyword evidence="4 7" id="KW-0812">Transmembrane</keyword>
<evidence type="ECO:0000313" key="10">
    <source>
        <dbReference type="Proteomes" id="UP001597375"/>
    </source>
</evidence>
<feature type="transmembrane region" description="Helical" evidence="7">
    <location>
        <begin position="66"/>
        <end position="84"/>
    </location>
</feature>
<name>A0ABW5D4W4_9BACT</name>
<gene>
    <name evidence="9" type="ORF">ACFSSA_05505</name>
</gene>
<organism evidence="9 10">
    <name type="scientific">Luteolibacter algae</name>
    <dbReference type="NCBI Taxonomy" id="454151"/>
    <lineage>
        <taxon>Bacteria</taxon>
        <taxon>Pseudomonadati</taxon>
        <taxon>Verrucomicrobiota</taxon>
        <taxon>Verrucomicrobiia</taxon>
        <taxon>Verrucomicrobiales</taxon>
        <taxon>Verrucomicrobiaceae</taxon>
        <taxon>Luteolibacter</taxon>
    </lineage>
</organism>
<dbReference type="RefSeq" id="WP_386819084.1">
    <property type="nucleotide sequence ID" value="NZ_JBHUIT010000003.1"/>
</dbReference>
<proteinExistence type="inferred from homology"/>
<comment type="subcellular location">
    <subcellularLocation>
        <location evidence="1">Cell membrane</location>
        <topology evidence="1">Multi-pass membrane protein</topology>
    </subcellularLocation>
</comment>
<evidence type="ECO:0000313" key="9">
    <source>
        <dbReference type="EMBL" id="MFD2256127.1"/>
    </source>
</evidence>
<dbReference type="PANTHER" id="PTHR34582">
    <property type="entry name" value="UPF0702 TRANSMEMBRANE PROTEIN YCAP"/>
    <property type="match status" value="1"/>
</dbReference>
<dbReference type="Gene3D" id="3.30.240.20">
    <property type="entry name" value="bsu07140 like domains"/>
    <property type="match status" value="1"/>
</dbReference>
<evidence type="ECO:0000256" key="3">
    <source>
        <dbReference type="ARBA" id="ARBA00022475"/>
    </source>
</evidence>
<evidence type="ECO:0000259" key="8">
    <source>
        <dbReference type="Pfam" id="PF04239"/>
    </source>
</evidence>
<comment type="caution">
    <text evidence="9">The sequence shown here is derived from an EMBL/GenBank/DDBJ whole genome shotgun (WGS) entry which is preliminary data.</text>
</comment>
<dbReference type="InterPro" id="IPR007353">
    <property type="entry name" value="DUF421"/>
</dbReference>
<accession>A0ABW5D4W4</accession>
<feature type="domain" description="YetF C-terminal" evidence="8">
    <location>
        <begin position="91"/>
        <end position="159"/>
    </location>
</feature>
<evidence type="ECO:0000256" key="6">
    <source>
        <dbReference type="ARBA" id="ARBA00023136"/>
    </source>
</evidence>
<dbReference type="Pfam" id="PF04239">
    <property type="entry name" value="DUF421"/>
    <property type="match status" value="1"/>
</dbReference>
<evidence type="ECO:0000256" key="4">
    <source>
        <dbReference type="ARBA" id="ARBA00022692"/>
    </source>
</evidence>
<evidence type="ECO:0000256" key="1">
    <source>
        <dbReference type="ARBA" id="ARBA00004651"/>
    </source>
</evidence>